<protein>
    <submittedName>
        <fullName evidence="2">Uncharacterized protein</fullName>
    </submittedName>
</protein>
<sequence length="95" mass="10907">MCGSAELHMDGLEFLSLDYRGLFYSSGSAPLLAIFPYEALSFFIFAFLCAFFKLSFLCLAIFCFPHNNAYYGIPQVTHIFCRLQTFRFSACHFIQ</sequence>
<evidence type="ECO:0000313" key="3">
    <source>
        <dbReference type="Proteomes" id="UP000325945"/>
    </source>
</evidence>
<name>A0A5N6WK67_9EURO</name>
<evidence type="ECO:0000256" key="1">
    <source>
        <dbReference type="SAM" id="Phobius"/>
    </source>
</evidence>
<dbReference type="Proteomes" id="UP000325945">
    <property type="component" value="Unassembled WGS sequence"/>
</dbReference>
<accession>A0A5N6WK67</accession>
<keyword evidence="1" id="KW-0812">Transmembrane</keyword>
<dbReference type="EMBL" id="ML741877">
    <property type="protein sequence ID" value="KAE8321221.1"/>
    <property type="molecule type" value="Genomic_DNA"/>
</dbReference>
<evidence type="ECO:0000313" key="2">
    <source>
        <dbReference type="EMBL" id="KAE8321221.1"/>
    </source>
</evidence>
<keyword evidence="3" id="KW-1185">Reference proteome</keyword>
<reference evidence="3" key="1">
    <citation type="submission" date="2019-04" db="EMBL/GenBank/DDBJ databases">
        <title>Friends and foes A comparative genomics studyof 23 Aspergillus species from section Flavi.</title>
        <authorList>
            <consortium name="DOE Joint Genome Institute"/>
            <person name="Kjaerbolling I."/>
            <person name="Vesth T."/>
            <person name="Frisvad J.C."/>
            <person name="Nybo J.L."/>
            <person name="Theobald S."/>
            <person name="Kildgaard S."/>
            <person name="Isbrandt T."/>
            <person name="Kuo A."/>
            <person name="Sato A."/>
            <person name="Lyhne E.K."/>
            <person name="Kogle M.E."/>
            <person name="Wiebenga A."/>
            <person name="Kun R.S."/>
            <person name="Lubbers R.J."/>
            <person name="Makela M.R."/>
            <person name="Barry K."/>
            <person name="Chovatia M."/>
            <person name="Clum A."/>
            <person name="Daum C."/>
            <person name="Haridas S."/>
            <person name="He G."/>
            <person name="LaButti K."/>
            <person name="Lipzen A."/>
            <person name="Mondo S."/>
            <person name="Riley R."/>
            <person name="Salamov A."/>
            <person name="Simmons B.A."/>
            <person name="Magnuson J.K."/>
            <person name="Henrissat B."/>
            <person name="Mortensen U.H."/>
            <person name="Larsen T.O."/>
            <person name="Devries R.P."/>
            <person name="Grigoriev I.V."/>
            <person name="Machida M."/>
            <person name="Baker S.E."/>
            <person name="Andersen M.R."/>
        </authorList>
    </citation>
    <scope>NUCLEOTIDE SEQUENCE [LARGE SCALE GENOMIC DNA]</scope>
    <source>
        <strain evidence="3">CBS 130017</strain>
    </source>
</reference>
<organism evidence="2 3">
    <name type="scientific">Aspergillus sergii</name>
    <dbReference type="NCBI Taxonomy" id="1034303"/>
    <lineage>
        <taxon>Eukaryota</taxon>
        <taxon>Fungi</taxon>
        <taxon>Dikarya</taxon>
        <taxon>Ascomycota</taxon>
        <taxon>Pezizomycotina</taxon>
        <taxon>Eurotiomycetes</taxon>
        <taxon>Eurotiomycetidae</taxon>
        <taxon>Eurotiales</taxon>
        <taxon>Aspergillaceae</taxon>
        <taxon>Aspergillus</taxon>
        <taxon>Aspergillus subgen. Circumdati</taxon>
    </lineage>
</organism>
<dbReference type="AlphaFoldDB" id="A0A5N6WK67"/>
<keyword evidence="1" id="KW-1133">Transmembrane helix</keyword>
<proteinExistence type="predicted"/>
<feature type="transmembrane region" description="Helical" evidence="1">
    <location>
        <begin position="40"/>
        <end position="64"/>
    </location>
</feature>
<gene>
    <name evidence="2" type="ORF">BDV39DRAFT_19849</name>
</gene>
<keyword evidence="1" id="KW-0472">Membrane</keyword>